<dbReference type="PANTHER" id="PTHR30572">
    <property type="entry name" value="MEMBRANE COMPONENT OF TRANSPORTER-RELATED"/>
    <property type="match status" value="1"/>
</dbReference>
<reference evidence="3" key="1">
    <citation type="submission" date="2017-05" db="EMBL/GenBank/DDBJ databases">
        <title>Streptomyces olivochromogenes NBRC 3561 whole genome shotgun sequence.</title>
        <authorList>
            <person name="Dohra H."/>
            <person name="Kodani S."/>
        </authorList>
    </citation>
    <scope>NUCLEOTIDE SEQUENCE [LARGE SCALE GENOMIC DNA]</scope>
    <source>
        <strain evidence="3">NBRC 3561</strain>
    </source>
</reference>
<comment type="caution">
    <text evidence="2">The sequence shown here is derived from an EMBL/GenBank/DDBJ whole genome shotgun (WGS) entry which is preliminary data.</text>
</comment>
<sequence>MAWWRQRTERGVAPWVRTRLRTAPGAAAAFAVLVLVTAFLAAALPRALDAYETKGLRQEIAGAPPAATSVELSAPQPGLEIAQSTREKAVRPPALAAVRRAALARLPAPLRADTTESAYGVRTSKSLVGLNRWLPVIDAPPRFTLAAQSELAAHSTVRGGRLPTAAGEVTADTRKVEAAVTEATARTLRLRVGSVIDVDGFGGAPLVVRITGIVEPRHPQGGYWSADPVLRTPGVAADPSLPPQFYWQAGLLLAPGAAPVLLGSQGQPELYWRFAPATERLTAQDVPGLVSRIASLEGGPELLRMREVAGGTAVVATDLETVVGSYTTTRAAITPVVAVGAFGIGAVAVVVLVMAGGLVAVRRAAELALLRARGGSLRGIAGRLLAETAVVAVPAAAAGLLLAVLTVDEARLLPAVLGASAVALLACAVLPVRAAVAHRRPRAHAERDDLAHARPGRRRTVAELTVLVLAVGSVVALRRRGASSAGDLLVSAAPVLVGLIAALVLVRLYPLPLRWAARPAARGRGVVGFLSLARAGRSSTVGVALPLLALLLALTTAAFGGSVLAGVSDARDRAALLATGADARIAGPGEVTPLPAGVAGAVGKVAGVRAVTAVRIERTAELSSGGAGAKEGLTLIGVEPALYARLARQTGLGAFPADVLKPKGTKGAGTGDVLNAVASPGLAERLGRAPRRITSLAGDITVRIAAVRSRTPAAPGADFLLVDAAGLTHSDPTTLLATGAAVDAPALRTAVRGAGKGLTVTLRGEERAALSDAPLQAGAERIYTTAALAGAGYAVLALLLSLLQSAPERAALLARLRTMGLTPRQSRRLLSLDALPQALLAASGGMLAGWATIRLLAPGIDLERLALATAAGRVPVVGASLRTDVWSLLLPAAGTVLLAWAVAVAQAWWAGRRTSITELRTGGMR</sequence>
<keyword evidence="1" id="KW-1133">Transmembrane helix</keyword>
<dbReference type="Proteomes" id="UP000217446">
    <property type="component" value="Unassembled WGS sequence"/>
</dbReference>
<dbReference type="GO" id="GO:0005886">
    <property type="term" value="C:plasma membrane"/>
    <property type="evidence" value="ECO:0007669"/>
    <property type="project" value="TreeGrafter"/>
</dbReference>
<feature type="transmembrane region" description="Helical" evidence="1">
    <location>
        <begin position="888"/>
        <end position="910"/>
    </location>
</feature>
<dbReference type="EMBL" id="BDQI01000003">
    <property type="protein sequence ID" value="GAX50659.1"/>
    <property type="molecule type" value="Genomic_DNA"/>
</dbReference>
<keyword evidence="3" id="KW-1185">Reference proteome</keyword>
<dbReference type="GO" id="GO:0022857">
    <property type="term" value="F:transmembrane transporter activity"/>
    <property type="evidence" value="ECO:0007669"/>
    <property type="project" value="TreeGrafter"/>
</dbReference>
<evidence type="ECO:0000256" key="1">
    <source>
        <dbReference type="SAM" id="Phobius"/>
    </source>
</evidence>
<feature type="transmembrane region" description="Helical" evidence="1">
    <location>
        <begin position="543"/>
        <end position="567"/>
    </location>
</feature>
<gene>
    <name evidence="2" type="ORF">SO3561_02158</name>
</gene>
<evidence type="ECO:0000313" key="3">
    <source>
        <dbReference type="Proteomes" id="UP000217446"/>
    </source>
</evidence>
<feature type="transmembrane region" description="Helical" evidence="1">
    <location>
        <begin position="412"/>
        <end position="432"/>
    </location>
</feature>
<proteinExistence type="predicted"/>
<name>A0A250V968_STROL</name>
<dbReference type="STRING" id="1963.AQJ27_08060"/>
<keyword evidence="1" id="KW-0812">Transmembrane</keyword>
<organism evidence="2 3">
    <name type="scientific">Streptomyces olivochromogenes</name>
    <dbReference type="NCBI Taxonomy" id="1963"/>
    <lineage>
        <taxon>Bacteria</taxon>
        <taxon>Bacillati</taxon>
        <taxon>Actinomycetota</taxon>
        <taxon>Actinomycetes</taxon>
        <taxon>Kitasatosporales</taxon>
        <taxon>Streptomycetaceae</taxon>
        <taxon>Streptomyces</taxon>
    </lineage>
</organism>
<dbReference type="AlphaFoldDB" id="A0A250V968"/>
<feature type="transmembrane region" description="Helical" evidence="1">
    <location>
        <begin position="782"/>
        <end position="803"/>
    </location>
</feature>
<keyword evidence="1" id="KW-0472">Membrane</keyword>
<dbReference type="RefSeq" id="WP_067363878.1">
    <property type="nucleotide sequence ID" value="NZ_BDQI01000003.1"/>
</dbReference>
<dbReference type="InterPro" id="IPR050250">
    <property type="entry name" value="Macrolide_Exporter_MacB"/>
</dbReference>
<feature type="transmembrane region" description="Helical" evidence="1">
    <location>
        <begin position="489"/>
        <end position="509"/>
    </location>
</feature>
<accession>A0A250V968</accession>
<protein>
    <submittedName>
        <fullName evidence="2">Membrane protein</fullName>
    </submittedName>
</protein>
<dbReference type="PANTHER" id="PTHR30572:SF4">
    <property type="entry name" value="ABC TRANSPORTER PERMEASE YTRF"/>
    <property type="match status" value="1"/>
</dbReference>
<feature type="transmembrane region" description="Helical" evidence="1">
    <location>
        <begin position="382"/>
        <end position="406"/>
    </location>
</feature>
<feature type="transmembrane region" description="Helical" evidence="1">
    <location>
        <begin position="336"/>
        <end position="361"/>
    </location>
</feature>
<evidence type="ECO:0000313" key="2">
    <source>
        <dbReference type="EMBL" id="GAX50659.1"/>
    </source>
</evidence>